<feature type="transmembrane region" description="Helical" evidence="7">
    <location>
        <begin position="258"/>
        <end position="281"/>
    </location>
</feature>
<evidence type="ECO:0000313" key="11">
    <source>
        <dbReference type="Proteomes" id="UP000677616"/>
    </source>
</evidence>
<dbReference type="SUPFAM" id="SSF52540">
    <property type="entry name" value="P-loop containing nucleoside triphosphate hydrolases"/>
    <property type="match status" value="1"/>
</dbReference>
<keyword evidence="4 10" id="KW-0067">ATP-binding</keyword>
<dbReference type="Pfam" id="PF00664">
    <property type="entry name" value="ABC_membrane"/>
    <property type="match status" value="1"/>
</dbReference>
<dbReference type="InterPro" id="IPR017871">
    <property type="entry name" value="ABC_transporter-like_CS"/>
</dbReference>
<evidence type="ECO:0000256" key="1">
    <source>
        <dbReference type="ARBA" id="ARBA00004651"/>
    </source>
</evidence>
<dbReference type="PANTHER" id="PTHR24221">
    <property type="entry name" value="ATP-BINDING CASSETTE SUB-FAMILY B"/>
    <property type="match status" value="1"/>
</dbReference>
<dbReference type="InterPro" id="IPR011527">
    <property type="entry name" value="ABC1_TM_dom"/>
</dbReference>
<dbReference type="PROSITE" id="PS00211">
    <property type="entry name" value="ABC_TRANSPORTER_1"/>
    <property type="match status" value="1"/>
</dbReference>
<dbReference type="Gene3D" id="1.20.1560.10">
    <property type="entry name" value="ABC transporter type 1, transmembrane domain"/>
    <property type="match status" value="1"/>
</dbReference>
<feature type="transmembrane region" description="Helical" evidence="7">
    <location>
        <begin position="233"/>
        <end position="252"/>
    </location>
</feature>
<dbReference type="GO" id="GO:0005524">
    <property type="term" value="F:ATP binding"/>
    <property type="evidence" value="ECO:0007669"/>
    <property type="project" value="UniProtKB-KW"/>
</dbReference>
<evidence type="ECO:0000313" key="10">
    <source>
        <dbReference type="EMBL" id="QUE53388.1"/>
    </source>
</evidence>
<keyword evidence="5 7" id="KW-1133">Transmembrane helix</keyword>
<dbReference type="SMART" id="SM00382">
    <property type="entry name" value="AAA"/>
    <property type="match status" value="1"/>
</dbReference>
<name>A0ABX7YIP4_9STRE</name>
<dbReference type="PROSITE" id="PS50929">
    <property type="entry name" value="ABC_TM1F"/>
    <property type="match status" value="1"/>
</dbReference>
<evidence type="ECO:0000256" key="7">
    <source>
        <dbReference type="SAM" id="Phobius"/>
    </source>
</evidence>
<evidence type="ECO:0000256" key="6">
    <source>
        <dbReference type="ARBA" id="ARBA00023136"/>
    </source>
</evidence>
<evidence type="ECO:0000259" key="9">
    <source>
        <dbReference type="PROSITE" id="PS50929"/>
    </source>
</evidence>
<dbReference type="InterPro" id="IPR027417">
    <property type="entry name" value="P-loop_NTPase"/>
</dbReference>
<evidence type="ECO:0000256" key="4">
    <source>
        <dbReference type="ARBA" id="ARBA00022840"/>
    </source>
</evidence>
<keyword evidence="2 7" id="KW-0812">Transmembrane</keyword>
<reference evidence="10 11" key="1">
    <citation type="submission" date="2021-04" db="EMBL/GenBank/DDBJ databases">
        <title>Complete genome sequence of a novel Streptococcus species.</title>
        <authorList>
            <person name="Teng J.L.L."/>
        </authorList>
    </citation>
    <scope>NUCLEOTIDE SEQUENCE [LARGE SCALE GENOMIC DNA]</scope>
    <source>
        <strain evidence="10 11">HKU75</strain>
    </source>
</reference>
<feature type="transmembrane region" description="Helical" evidence="7">
    <location>
        <begin position="142"/>
        <end position="175"/>
    </location>
</feature>
<dbReference type="SUPFAM" id="SSF90123">
    <property type="entry name" value="ABC transporter transmembrane region"/>
    <property type="match status" value="1"/>
</dbReference>
<keyword evidence="6 7" id="KW-0472">Membrane</keyword>
<accession>A0ABX7YIP4</accession>
<dbReference type="InterPro" id="IPR036640">
    <property type="entry name" value="ABC1_TM_sf"/>
</dbReference>
<gene>
    <name evidence="10" type="ORF">INT76_05755</name>
</gene>
<dbReference type="PANTHER" id="PTHR24221:SF654">
    <property type="entry name" value="ATP-BINDING CASSETTE SUB-FAMILY B MEMBER 6"/>
    <property type="match status" value="1"/>
</dbReference>
<dbReference type="InterPro" id="IPR039421">
    <property type="entry name" value="Type_1_exporter"/>
</dbReference>
<dbReference type="PROSITE" id="PS50893">
    <property type="entry name" value="ABC_TRANSPORTER_2"/>
    <property type="match status" value="1"/>
</dbReference>
<keyword evidence="3" id="KW-0547">Nucleotide-binding</keyword>
<evidence type="ECO:0000256" key="3">
    <source>
        <dbReference type="ARBA" id="ARBA00022741"/>
    </source>
</evidence>
<dbReference type="Pfam" id="PF00005">
    <property type="entry name" value="ABC_tran"/>
    <property type="match status" value="1"/>
</dbReference>
<proteinExistence type="predicted"/>
<protein>
    <submittedName>
        <fullName evidence="10">ABC transporter ATP-binding protein</fullName>
    </submittedName>
</protein>
<dbReference type="EMBL" id="CP073084">
    <property type="protein sequence ID" value="QUE53388.1"/>
    <property type="molecule type" value="Genomic_DNA"/>
</dbReference>
<evidence type="ECO:0000259" key="8">
    <source>
        <dbReference type="PROSITE" id="PS50893"/>
    </source>
</evidence>
<dbReference type="InterPro" id="IPR003439">
    <property type="entry name" value="ABC_transporter-like_ATP-bd"/>
</dbReference>
<feature type="transmembrane region" description="Helical" evidence="7">
    <location>
        <begin position="56"/>
        <end position="73"/>
    </location>
</feature>
<dbReference type="RefSeq" id="WP_212569582.1">
    <property type="nucleotide sequence ID" value="NZ_CP073084.1"/>
</dbReference>
<dbReference type="Proteomes" id="UP000677616">
    <property type="component" value="Chromosome"/>
</dbReference>
<dbReference type="InterPro" id="IPR003593">
    <property type="entry name" value="AAA+_ATPase"/>
</dbReference>
<feature type="domain" description="ABC transmembrane type-1" evidence="9">
    <location>
        <begin position="22"/>
        <end position="299"/>
    </location>
</feature>
<dbReference type="Gene3D" id="3.40.50.300">
    <property type="entry name" value="P-loop containing nucleotide triphosphate hydrolases"/>
    <property type="match status" value="1"/>
</dbReference>
<sequence length="573" mass="64290">MIDMLKETFALTDRGANDLFKASIASFFVYVSNMLPTFLLMLLVDHFLLGHEKSSWFYLGLSAFILLLLYLILNAEYDLLYNTTYKESANLRIDIAHKLSKLPLSYFSKNDLSDVSQTIMSDVEAIEHAISHSVAKVLAFAVFFPLVSVLLLTGNLLLGLAVVLPIVANFCLLLLSKNLQLRGNKKYFHRLRENSESFQEAIELQQEIKSYGLTEKVRAELYQKMDESERIHLSVELLVGLTTTFSGIVSYLSLAAAIFFGIQLYMSGEVSILYVLGYLLVAMKLKEAADGINGYMAELFYLDARVKRIKEIRKMPVQEGKEVVSEPYDICLQDVTFAYESHTPVLKGVTFTARQNQVTAIVGRSGCGKTSILRLVSRLYDYDGGRILIGGRDIKQLATGSLFSKLSIVFQDVILFNASVLDNIRIGRQDATDEEVKEAARLANCHEFITRLPEGYDTLIGENGASLSGGERQRLSIARAFLKNAPIIILDEISASLDVENEKKIQDSLNQLIKDRTVLVISHRLKSIEKVDQIVVLDDGRVEAVGQHQDLLKSSKLYASLIKNAQQIEQYQY</sequence>
<feature type="domain" description="ABC transporter" evidence="8">
    <location>
        <begin position="330"/>
        <end position="564"/>
    </location>
</feature>
<comment type="subcellular location">
    <subcellularLocation>
        <location evidence="1">Cell membrane</location>
        <topology evidence="1">Multi-pass membrane protein</topology>
    </subcellularLocation>
</comment>
<feature type="transmembrane region" description="Helical" evidence="7">
    <location>
        <begin position="20"/>
        <end position="44"/>
    </location>
</feature>
<organism evidence="10 11">
    <name type="scientific">Streptococcus oriscaviae</name>
    <dbReference type="NCBI Taxonomy" id="2781599"/>
    <lineage>
        <taxon>Bacteria</taxon>
        <taxon>Bacillati</taxon>
        <taxon>Bacillota</taxon>
        <taxon>Bacilli</taxon>
        <taxon>Lactobacillales</taxon>
        <taxon>Streptococcaceae</taxon>
        <taxon>Streptococcus</taxon>
    </lineage>
</organism>
<evidence type="ECO:0000256" key="5">
    <source>
        <dbReference type="ARBA" id="ARBA00022989"/>
    </source>
</evidence>
<evidence type="ECO:0000256" key="2">
    <source>
        <dbReference type="ARBA" id="ARBA00022692"/>
    </source>
</evidence>
<keyword evidence="11" id="KW-1185">Reference proteome</keyword>